<evidence type="ECO:0000313" key="2">
    <source>
        <dbReference type="Proteomes" id="UP000026961"/>
    </source>
</evidence>
<reference evidence="1" key="1">
    <citation type="submission" date="2015-04" db="UniProtKB">
        <authorList>
            <consortium name="EnsemblPlants"/>
        </authorList>
    </citation>
    <scope>IDENTIFICATION</scope>
</reference>
<name>A0A0D9ZTN1_9ORYZ</name>
<keyword evidence="2" id="KW-1185">Reference proteome</keyword>
<dbReference type="Gramene" id="OGLUM05G01830.1">
    <property type="protein sequence ID" value="OGLUM05G01830.1"/>
    <property type="gene ID" value="OGLUM05G01830"/>
</dbReference>
<protein>
    <submittedName>
        <fullName evidence="1">Uncharacterized protein</fullName>
    </submittedName>
</protein>
<dbReference type="HOGENOM" id="CLU_2691770_0_0_1"/>
<accession>A0A0D9ZTN1</accession>
<organism evidence="1">
    <name type="scientific">Oryza glumipatula</name>
    <dbReference type="NCBI Taxonomy" id="40148"/>
    <lineage>
        <taxon>Eukaryota</taxon>
        <taxon>Viridiplantae</taxon>
        <taxon>Streptophyta</taxon>
        <taxon>Embryophyta</taxon>
        <taxon>Tracheophyta</taxon>
        <taxon>Spermatophyta</taxon>
        <taxon>Magnoliopsida</taxon>
        <taxon>Liliopsida</taxon>
        <taxon>Poales</taxon>
        <taxon>Poaceae</taxon>
        <taxon>BOP clade</taxon>
        <taxon>Oryzoideae</taxon>
        <taxon>Oryzeae</taxon>
        <taxon>Oryzinae</taxon>
        <taxon>Oryza</taxon>
    </lineage>
</organism>
<sequence>MDGGSGFSVASVLVDVVLASPRGRSYLCPFWRSATLSGARSDASLLLGLCVGDAELRTVSCESFKKKDMFGSMG</sequence>
<dbReference type="AlphaFoldDB" id="A0A0D9ZTN1"/>
<dbReference type="EnsemblPlants" id="OGLUM05G01830.1">
    <property type="protein sequence ID" value="OGLUM05G01830.1"/>
    <property type="gene ID" value="OGLUM05G01830"/>
</dbReference>
<reference evidence="1" key="2">
    <citation type="submission" date="2018-05" db="EMBL/GenBank/DDBJ databases">
        <title>OgluRS3 (Oryza glumaepatula Reference Sequence Version 3).</title>
        <authorList>
            <person name="Zhang J."/>
            <person name="Kudrna D."/>
            <person name="Lee S."/>
            <person name="Talag J."/>
            <person name="Welchert J."/>
            <person name="Wing R.A."/>
        </authorList>
    </citation>
    <scope>NUCLEOTIDE SEQUENCE [LARGE SCALE GENOMIC DNA]</scope>
</reference>
<evidence type="ECO:0000313" key="1">
    <source>
        <dbReference type="EnsemblPlants" id="OGLUM05G01830.1"/>
    </source>
</evidence>
<proteinExistence type="predicted"/>
<dbReference type="Proteomes" id="UP000026961">
    <property type="component" value="Chromosome 5"/>
</dbReference>